<proteinExistence type="predicted"/>
<feature type="compositionally biased region" description="Low complexity" evidence="1">
    <location>
        <begin position="19"/>
        <end position="31"/>
    </location>
</feature>
<accession>A0ABQ4AXB5</accession>
<dbReference type="EMBL" id="BOMP01000169">
    <property type="protein sequence ID" value="GIE45679.1"/>
    <property type="molecule type" value="Genomic_DNA"/>
</dbReference>
<evidence type="ECO:0000313" key="3">
    <source>
        <dbReference type="Proteomes" id="UP000631312"/>
    </source>
</evidence>
<protein>
    <submittedName>
        <fullName evidence="2">Uncharacterized protein</fullName>
    </submittedName>
</protein>
<evidence type="ECO:0000313" key="2">
    <source>
        <dbReference type="EMBL" id="GIE45679.1"/>
    </source>
</evidence>
<keyword evidence="3" id="KW-1185">Reference proteome</keyword>
<dbReference type="Proteomes" id="UP000631312">
    <property type="component" value="Unassembled WGS sequence"/>
</dbReference>
<evidence type="ECO:0000256" key="1">
    <source>
        <dbReference type="SAM" id="MobiDB-lite"/>
    </source>
</evidence>
<gene>
    <name evidence="2" type="ORF">Alo02nite_85770</name>
</gene>
<feature type="region of interest" description="Disordered" evidence="1">
    <location>
        <begin position="1"/>
        <end position="34"/>
    </location>
</feature>
<organism evidence="2 3">
    <name type="scientific">Actinoplanes lobatus</name>
    <dbReference type="NCBI Taxonomy" id="113568"/>
    <lineage>
        <taxon>Bacteria</taxon>
        <taxon>Bacillati</taxon>
        <taxon>Actinomycetota</taxon>
        <taxon>Actinomycetes</taxon>
        <taxon>Micromonosporales</taxon>
        <taxon>Micromonosporaceae</taxon>
        <taxon>Actinoplanes</taxon>
    </lineage>
</organism>
<name>A0ABQ4AXB5_9ACTN</name>
<sequence>MATFVPLSAVDASPGDPQADSTNTAATAPTSTHRRMGILLSGVGSVPTAPDSLTANDQKPVRFAGESRIRRPTRGLPREWLVRGAFGSLRKRT</sequence>
<reference evidence="2 3" key="1">
    <citation type="submission" date="2021-01" db="EMBL/GenBank/DDBJ databases">
        <title>Whole genome shotgun sequence of Actinoplanes lobatus NBRC 12513.</title>
        <authorList>
            <person name="Komaki H."/>
            <person name="Tamura T."/>
        </authorList>
    </citation>
    <scope>NUCLEOTIDE SEQUENCE [LARGE SCALE GENOMIC DNA]</scope>
    <source>
        <strain evidence="2 3">NBRC 12513</strain>
    </source>
</reference>
<comment type="caution">
    <text evidence="2">The sequence shown here is derived from an EMBL/GenBank/DDBJ whole genome shotgun (WGS) entry which is preliminary data.</text>
</comment>